<keyword evidence="1" id="KW-0472">Membrane</keyword>
<proteinExistence type="predicted"/>
<sequence length="153" mass="17598">MRLVLLGKSPFRFSFSLFSLFLSEVDPLAPSFLFLHFVLLFALRRIAFFTSRPVNHSILFSRHGFLRQSNPPCSGIRRFFASPPLAACGRRQSSHQKRWGLCSSFTYRSQHPAWGELHNRRRRCLVRLDAKTTLRASVPTSLSATLRHTFSVC</sequence>
<keyword evidence="1" id="KW-1133">Transmembrane helix</keyword>
<evidence type="ECO:0008006" key="4">
    <source>
        <dbReference type="Google" id="ProtNLM"/>
    </source>
</evidence>
<dbReference type="Proteomes" id="UP000305067">
    <property type="component" value="Unassembled WGS sequence"/>
</dbReference>
<gene>
    <name evidence="2" type="ORF">BDV98DRAFT_307809</name>
</gene>
<evidence type="ECO:0000313" key="3">
    <source>
        <dbReference type="Proteomes" id="UP000305067"/>
    </source>
</evidence>
<evidence type="ECO:0000256" key="1">
    <source>
        <dbReference type="SAM" id="Phobius"/>
    </source>
</evidence>
<dbReference type="EMBL" id="ML178860">
    <property type="protein sequence ID" value="TFK96432.1"/>
    <property type="molecule type" value="Genomic_DNA"/>
</dbReference>
<accession>A0A5C3Q348</accession>
<dbReference type="AlphaFoldDB" id="A0A5C3Q348"/>
<feature type="transmembrane region" description="Helical" evidence="1">
    <location>
        <begin position="20"/>
        <end position="43"/>
    </location>
</feature>
<keyword evidence="3" id="KW-1185">Reference proteome</keyword>
<protein>
    <recommendedName>
        <fullName evidence="4">Transmembrane protein</fullName>
    </recommendedName>
</protein>
<organism evidence="2 3">
    <name type="scientific">Pterulicium gracile</name>
    <dbReference type="NCBI Taxonomy" id="1884261"/>
    <lineage>
        <taxon>Eukaryota</taxon>
        <taxon>Fungi</taxon>
        <taxon>Dikarya</taxon>
        <taxon>Basidiomycota</taxon>
        <taxon>Agaricomycotina</taxon>
        <taxon>Agaricomycetes</taxon>
        <taxon>Agaricomycetidae</taxon>
        <taxon>Agaricales</taxon>
        <taxon>Pleurotineae</taxon>
        <taxon>Pterulaceae</taxon>
        <taxon>Pterulicium</taxon>
    </lineage>
</organism>
<keyword evidence="1" id="KW-0812">Transmembrane</keyword>
<name>A0A5C3Q348_9AGAR</name>
<reference evidence="2 3" key="1">
    <citation type="journal article" date="2019" name="Nat. Ecol. Evol.">
        <title>Megaphylogeny resolves global patterns of mushroom evolution.</title>
        <authorList>
            <person name="Varga T."/>
            <person name="Krizsan K."/>
            <person name="Foldi C."/>
            <person name="Dima B."/>
            <person name="Sanchez-Garcia M."/>
            <person name="Sanchez-Ramirez S."/>
            <person name="Szollosi G.J."/>
            <person name="Szarkandi J.G."/>
            <person name="Papp V."/>
            <person name="Albert L."/>
            <person name="Andreopoulos W."/>
            <person name="Angelini C."/>
            <person name="Antonin V."/>
            <person name="Barry K.W."/>
            <person name="Bougher N.L."/>
            <person name="Buchanan P."/>
            <person name="Buyck B."/>
            <person name="Bense V."/>
            <person name="Catcheside P."/>
            <person name="Chovatia M."/>
            <person name="Cooper J."/>
            <person name="Damon W."/>
            <person name="Desjardin D."/>
            <person name="Finy P."/>
            <person name="Geml J."/>
            <person name="Haridas S."/>
            <person name="Hughes K."/>
            <person name="Justo A."/>
            <person name="Karasinski D."/>
            <person name="Kautmanova I."/>
            <person name="Kiss B."/>
            <person name="Kocsube S."/>
            <person name="Kotiranta H."/>
            <person name="LaButti K.M."/>
            <person name="Lechner B.E."/>
            <person name="Liimatainen K."/>
            <person name="Lipzen A."/>
            <person name="Lukacs Z."/>
            <person name="Mihaltcheva S."/>
            <person name="Morgado L.N."/>
            <person name="Niskanen T."/>
            <person name="Noordeloos M.E."/>
            <person name="Ohm R.A."/>
            <person name="Ortiz-Santana B."/>
            <person name="Ovrebo C."/>
            <person name="Racz N."/>
            <person name="Riley R."/>
            <person name="Savchenko A."/>
            <person name="Shiryaev A."/>
            <person name="Soop K."/>
            <person name="Spirin V."/>
            <person name="Szebenyi C."/>
            <person name="Tomsovsky M."/>
            <person name="Tulloss R.E."/>
            <person name="Uehling J."/>
            <person name="Grigoriev I.V."/>
            <person name="Vagvolgyi C."/>
            <person name="Papp T."/>
            <person name="Martin F.M."/>
            <person name="Miettinen O."/>
            <person name="Hibbett D.S."/>
            <person name="Nagy L.G."/>
        </authorList>
    </citation>
    <scope>NUCLEOTIDE SEQUENCE [LARGE SCALE GENOMIC DNA]</scope>
    <source>
        <strain evidence="2 3">CBS 309.79</strain>
    </source>
</reference>
<evidence type="ECO:0000313" key="2">
    <source>
        <dbReference type="EMBL" id="TFK96432.1"/>
    </source>
</evidence>